<name>A0A1S3GVG4_DIPOR</name>
<protein>
    <submittedName>
        <fullName evidence="4">Diacylglycerol kinase delta-like</fullName>
    </submittedName>
</protein>
<evidence type="ECO:0000313" key="3">
    <source>
        <dbReference type="Proteomes" id="UP000081671"/>
    </source>
</evidence>
<dbReference type="OrthoDB" id="196165at2759"/>
<evidence type="ECO:0000256" key="1">
    <source>
        <dbReference type="SAM" id="MobiDB-lite"/>
    </source>
</evidence>
<dbReference type="InterPro" id="IPR054474">
    <property type="entry name" value="DGKD_4H"/>
</dbReference>
<feature type="compositionally biased region" description="Gly residues" evidence="1">
    <location>
        <begin position="149"/>
        <end position="159"/>
    </location>
</feature>
<accession>A0A1S3GVG4</accession>
<dbReference type="KEGG" id="dord:106002321"/>
<dbReference type="RefSeq" id="XP_012892670.1">
    <property type="nucleotide sequence ID" value="XM_013037216.1"/>
</dbReference>
<organism evidence="3 4">
    <name type="scientific">Dipodomys ordii</name>
    <name type="common">Ord's kangaroo rat</name>
    <dbReference type="NCBI Taxonomy" id="10020"/>
    <lineage>
        <taxon>Eukaryota</taxon>
        <taxon>Metazoa</taxon>
        <taxon>Chordata</taxon>
        <taxon>Craniata</taxon>
        <taxon>Vertebrata</taxon>
        <taxon>Euteleostomi</taxon>
        <taxon>Mammalia</taxon>
        <taxon>Eutheria</taxon>
        <taxon>Euarchontoglires</taxon>
        <taxon>Glires</taxon>
        <taxon>Rodentia</taxon>
        <taxon>Castorimorpha</taxon>
        <taxon>Heteromyidae</taxon>
        <taxon>Dipodomyinae</taxon>
        <taxon>Dipodomys</taxon>
    </lineage>
</organism>
<keyword evidence="3" id="KW-1185">Reference proteome</keyword>
<reference evidence="4" key="1">
    <citation type="submission" date="2025-08" db="UniProtKB">
        <authorList>
            <consortium name="RefSeq"/>
        </authorList>
    </citation>
    <scope>IDENTIFICATION</scope>
    <source>
        <tissue evidence="4">Kidney</tissue>
    </source>
</reference>
<evidence type="ECO:0000313" key="4">
    <source>
        <dbReference type="RefSeq" id="XP_012892670.1"/>
    </source>
</evidence>
<dbReference type="AlphaFoldDB" id="A0A1S3GVG4"/>
<feature type="region of interest" description="Disordered" evidence="1">
    <location>
        <begin position="103"/>
        <end position="159"/>
    </location>
</feature>
<evidence type="ECO:0000259" key="2">
    <source>
        <dbReference type="Pfam" id="PF22944"/>
    </source>
</evidence>
<sequence length="159" mass="17549">MRAALLSSIREIAQSHRDMEQELAHAVNASSKAMDRVYGKPRAYASEGLNCSFVLEMVTNVRALRSETELLLAGKMALQQLDPPQKERLAAALAEMDRQLRKLADTPGLGQPTEPGYEEVRVRPASGRTWRRPETSPEGFEWGERSTQEGGGLNGGEKV</sequence>
<dbReference type="GeneID" id="106002321"/>
<dbReference type="InParanoid" id="A0A1S3GVG4"/>
<gene>
    <name evidence="4" type="primary">LOC106002321</name>
</gene>
<proteinExistence type="predicted"/>
<dbReference type="Pfam" id="PF22944">
    <property type="entry name" value="DGKD_4H"/>
    <property type="match status" value="1"/>
</dbReference>
<feature type="non-terminal residue" evidence="4">
    <location>
        <position position="159"/>
    </location>
</feature>
<feature type="domain" description="Diacylglycerol kinase eta/delta/kappa helical" evidence="2">
    <location>
        <begin position="4"/>
        <end position="106"/>
    </location>
</feature>
<dbReference type="Proteomes" id="UP000081671">
    <property type="component" value="Unplaced"/>
</dbReference>